<dbReference type="AlphaFoldDB" id="A0A9D2NT64"/>
<proteinExistence type="predicted"/>
<comment type="caution">
    <text evidence="1">The sequence shown here is derived from an EMBL/GenBank/DDBJ whole genome shotgun (WGS) entry which is preliminary data.</text>
</comment>
<accession>A0A9D2NT64</accession>
<evidence type="ECO:0000313" key="2">
    <source>
        <dbReference type="Proteomes" id="UP000823896"/>
    </source>
</evidence>
<reference evidence="1" key="2">
    <citation type="submission" date="2021-04" db="EMBL/GenBank/DDBJ databases">
        <authorList>
            <person name="Gilroy R."/>
        </authorList>
    </citation>
    <scope>NUCLEOTIDE SEQUENCE</scope>
    <source>
        <strain evidence="1">CHK187-11901</strain>
    </source>
</reference>
<protein>
    <submittedName>
        <fullName evidence="1">Uncharacterized protein</fullName>
    </submittedName>
</protein>
<name>A0A9D2NT64_9FIRM</name>
<reference evidence="1" key="1">
    <citation type="journal article" date="2021" name="PeerJ">
        <title>Extensive microbial diversity within the chicken gut microbiome revealed by metagenomics and culture.</title>
        <authorList>
            <person name="Gilroy R."/>
            <person name="Ravi A."/>
            <person name="Getino M."/>
            <person name="Pursley I."/>
            <person name="Horton D.L."/>
            <person name="Alikhan N.F."/>
            <person name="Baker D."/>
            <person name="Gharbi K."/>
            <person name="Hall N."/>
            <person name="Watson M."/>
            <person name="Adriaenssens E.M."/>
            <person name="Foster-Nyarko E."/>
            <person name="Jarju S."/>
            <person name="Secka A."/>
            <person name="Antonio M."/>
            <person name="Oren A."/>
            <person name="Chaudhuri R.R."/>
            <person name="La Ragione R."/>
            <person name="Hildebrand F."/>
            <person name="Pallen M.J."/>
        </authorList>
    </citation>
    <scope>NUCLEOTIDE SEQUENCE</scope>
    <source>
        <strain evidence="1">CHK187-11901</strain>
    </source>
</reference>
<gene>
    <name evidence="1" type="ORF">H9702_07725</name>
</gene>
<evidence type="ECO:0000313" key="1">
    <source>
        <dbReference type="EMBL" id="HJC36998.1"/>
    </source>
</evidence>
<organism evidence="1 2">
    <name type="scientific">Candidatus Merdibacter merdavium</name>
    <dbReference type="NCBI Taxonomy" id="2838692"/>
    <lineage>
        <taxon>Bacteria</taxon>
        <taxon>Bacillati</taxon>
        <taxon>Bacillota</taxon>
        <taxon>Erysipelotrichia</taxon>
        <taxon>Erysipelotrichales</taxon>
        <taxon>Erysipelotrichaceae</taxon>
        <taxon>Merdibacter</taxon>
    </lineage>
</organism>
<sequence>MAKMESEVNEMSDLWRGVENRGIRKGRAEGLAEGRAEGLATGRAEGRAEEKLNAIKSLMKKLNFTMEQAMNALGVPESEQERYARLLNQ</sequence>
<dbReference type="Proteomes" id="UP000823896">
    <property type="component" value="Unassembled WGS sequence"/>
</dbReference>
<dbReference type="EMBL" id="DWWM01000051">
    <property type="protein sequence ID" value="HJC36998.1"/>
    <property type="molecule type" value="Genomic_DNA"/>
</dbReference>